<dbReference type="GO" id="GO:0003700">
    <property type="term" value="F:DNA-binding transcription factor activity"/>
    <property type="evidence" value="ECO:0007669"/>
    <property type="project" value="InterPro"/>
</dbReference>
<accession>A0A318E9N2</accession>
<feature type="domain" description="HTH lysR-type" evidence="1">
    <location>
        <begin position="13"/>
        <end position="61"/>
    </location>
</feature>
<dbReference type="EMBL" id="QICN01000009">
    <property type="protein sequence ID" value="PXV65719.1"/>
    <property type="molecule type" value="Genomic_DNA"/>
</dbReference>
<keyword evidence="3" id="KW-1185">Reference proteome</keyword>
<dbReference type="AlphaFoldDB" id="A0A318E9N2"/>
<dbReference type="PANTHER" id="PTHR30432">
    <property type="entry name" value="TRANSCRIPTIONAL REGULATOR MODE"/>
    <property type="match status" value="1"/>
</dbReference>
<dbReference type="Pfam" id="PF00126">
    <property type="entry name" value="HTH_1"/>
    <property type="match status" value="1"/>
</dbReference>
<comment type="caution">
    <text evidence="2">The sequence shown here is derived from an EMBL/GenBank/DDBJ whole genome shotgun (WGS) entry which is preliminary data.</text>
</comment>
<evidence type="ECO:0000259" key="1">
    <source>
        <dbReference type="Pfam" id="PF00126"/>
    </source>
</evidence>
<evidence type="ECO:0000313" key="2">
    <source>
        <dbReference type="EMBL" id="PXV65719.1"/>
    </source>
</evidence>
<organism evidence="2 3">
    <name type="scientific">Sinimarinibacterium flocculans</name>
    <dbReference type="NCBI Taxonomy" id="985250"/>
    <lineage>
        <taxon>Bacteria</taxon>
        <taxon>Pseudomonadati</taxon>
        <taxon>Pseudomonadota</taxon>
        <taxon>Gammaproteobacteria</taxon>
        <taxon>Nevskiales</taxon>
        <taxon>Nevskiaceae</taxon>
        <taxon>Sinimarinibacterium</taxon>
    </lineage>
</organism>
<gene>
    <name evidence="2" type="ORF">C8D93_10998</name>
</gene>
<dbReference type="InterPro" id="IPR036388">
    <property type="entry name" value="WH-like_DNA-bd_sf"/>
</dbReference>
<dbReference type="InterPro" id="IPR000847">
    <property type="entry name" value="LysR_HTH_N"/>
</dbReference>
<name>A0A318E9N2_9GAMM</name>
<dbReference type="SUPFAM" id="SSF46785">
    <property type="entry name" value="Winged helix' DNA-binding domain"/>
    <property type="match status" value="1"/>
</dbReference>
<evidence type="ECO:0000313" key="3">
    <source>
        <dbReference type="Proteomes" id="UP000248330"/>
    </source>
</evidence>
<reference evidence="2 3" key="1">
    <citation type="submission" date="2018-04" db="EMBL/GenBank/DDBJ databases">
        <title>Genomic Encyclopedia of Type Strains, Phase IV (KMG-IV): sequencing the most valuable type-strain genomes for metagenomic binning, comparative biology and taxonomic classification.</title>
        <authorList>
            <person name="Goeker M."/>
        </authorList>
    </citation>
    <scope>NUCLEOTIDE SEQUENCE [LARGE SCALE GENOMIC DNA]</scope>
    <source>
        <strain evidence="2 3">DSM 104150</strain>
    </source>
</reference>
<proteinExistence type="predicted"/>
<dbReference type="Gene3D" id="1.10.10.10">
    <property type="entry name" value="Winged helix-like DNA-binding domain superfamily/Winged helix DNA-binding domain"/>
    <property type="match status" value="1"/>
</dbReference>
<sequence>MAGEESLGGRGRIELLERIAETGSIRQAAICMGMSYRSAWGAVELMNRRVGVTLVTRLTGGRGGGGAILSADGLALVKAYRRLEAEHARQVARLNTRVQALLQGE</sequence>
<dbReference type="InterPro" id="IPR036390">
    <property type="entry name" value="WH_DNA-bd_sf"/>
</dbReference>
<dbReference type="PANTHER" id="PTHR30432:SF1">
    <property type="entry name" value="DNA-BINDING TRANSCRIPTIONAL DUAL REGULATOR MODE"/>
    <property type="match status" value="1"/>
</dbReference>
<dbReference type="InterPro" id="IPR051815">
    <property type="entry name" value="Molybdate_resp_trans_reg"/>
</dbReference>
<dbReference type="Proteomes" id="UP000248330">
    <property type="component" value="Unassembled WGS sequence"/>
</dbReference>
<protein>
    <submittedName>
        <fullName evidence="2">Molybdate transport repressor ModE-like protein</fullName>
    </submittedName>
</protein>